<keyword evidence="2" id="KW-1185">Reference proteome</keyword>
<evidence type="ECO:0000313" key="2">
    <source>
        <dbReference type="Proteomes" id="UP001243330"/>
    </source>
</evidence>
<protein>
    <submittedName>
        <fullName evidence="1">Uncharacterized protein</fullName>
    </submittedName>
</protein>
<accession>A0AAD9AEB0</accession>
<organism evidence="1 2">
    <name type="scientific">Colletotrichum chrysophilum</name>
    <dbReference type="NCBI Taxonomy" id="1836956"/>
    <lineage>
        <taxon>Eukaryota</taxon>
        <taxon>Fungi</taxon>
        <taxon>Dikarya</taxon>
        <taxon>Ascomycota</taxon>
        <taxon>Pezizomycotina</taxon>
        <taxon>Sordariomycetes</taxon>
        <taxon>Hypocreomycetidae</taxon>
        <taxon>Glomerellales</taxon>
        <taxon>Glomerellaceae</taxon>
        <taxon>Colletotrichum</taxon>
        <taxon>Colletotrichum gloeosporioides species complex</taxon>
    </lineage>
</organism>
<name>A0AAD9AEB0_9PEZI</name>
<reference evidence="1" key="1">
    <citation type="submission" date="2023-01" db="EMBL/GenBank/DDBJ databases">
        <title>Colletotrichum chrysophilum M932 genome sequence.</title>
        <authorList>
            <person name="Baroncelli R."/>
        </authorList>
    </citation>
    <scope>NUCLEOTIDE SEQUENCE</scope>
    <source>
        <strain evidence="1">M932</strain>
    </source>
</reference>
<comment type="caution">
    <text evidence="1">The sequence shown here is derived from an EMBL/GenBank/DDBJ whole genome shotgun (WGS) entry which is preliminary data.</text>
</comment>
<dbReference type="Proteomes" id="UP001243330">
    <property type="component" value="Unassembled WGS sequence"/>
</dbReference>
<evidence type="ECO:0000313" key="1">
    <source>
        <dbReference type="EMBL" id="KAK1846523.1"/>
    </source>
</evidence>
<sequence length="53" mass="5923">MPAVMTLEDIDFFPRYSSYLCLSLLSSPGLYEILLPHTFKLPAELAALHPTKA</sequence>
<gene>
    <name evidence="1" type="ORF">CCHR01_10861</name>
</gene>
<dbReference type="AlphaFoldDB" id="A0AAD9AEB0"/>
<proteinExistence type="predicted"/>
<dbReference type="EMBL" id="JAQOWY010000233">
    <property type="protein sequence ID" value="KAK1846523.1"/>
    <property type="molecule type" value="Genomic_DNA"/>
</dbReference>